<evidence type="ECO:0000313" key="2">
    <source>
        <dbReference type="EMBL" id="EKX90326.1"/>
    </source>
</evidence>
<dbReference type="SUPFAM" id="SSF56112">
    <property type="entry name" value="Protein kinase-like (PK-like)"/>
    <property type="match status" value="1"/>
</dbReference>
<sequence length="386" mass="42150">MQQSPSLTRVALDTVLDRTRLSAMCGMPARASRLRIKPDTSIVMALVSVDAGTPVGWARLLWPDSRGKADKAEHWAGRHALRLSSTETDNGLIFQHGELLTDAKLGAYLVGDSAAITKAQHDDAILRYNPARRLVYRSDEDTTVTRIAAQADPMDMSIHKAIADIVATPTRLDDGRNLHRSVHTLVGDGDLTVFGDISSTYDAGEMLAELHWGVDMLPPLVAAELQRRRNVFAQTEPGATHARVLDHLSPDLAAGVRDIAGKITDDRAAHCSTPRHTALLHGDASPDQVLFRHNDGALWLTDFDRTHLGDPVTDLGTYLSVVDEPIGEAFLAGYAAAGGALPSETDIRRATAHAMLMRLSEPLRTAEPDWEQRINEELDRIKEVLP</sequence>
<feature type="domain" description="Aminoglycoside phosphotransferase" evidence="1">
    <location>
        <begin position="174"/>
        <end position="342"/>
    </location>
</feature>
<keyword evidence="3" id="KW-1185">Reference proteome</keyword>
<evidence type="ECO:0000259" key="1">
    <source>
        <dbReference type="Pfam" id="PF01636"/>
    </source>
</evidence>
<dbReference type="InterPro" id="IPR002575">
    <property type="entry name" value="Aminoglycoside_PTrfase"/>
</dbReference>
<accession>L1MHE4</accession>
<dbReference type="EMBL" id="AMEM01000018">
    <property type="protein sequence ID" value="EKX90326.1"/>
    <property type="molecule type" value="Genomic_DNA"/>
</dbReference>
<dbReference type="RefSeq" id="WP_006063770.1">
    <property type="nucleotide sequence ID" value="NZ_KB290831.1"/>
</dbReference>
<proteinExistence type="predicted"/>
<name>L1MHE4_9CORY</name>
<comment type="caution">
    <text evidence="2">The sequence shown here is derived from an EMBL/GenBank/DDBJ whole genome shotgun (WGS) entry which is preliminary data.</text>
</comment>
<dbReference type="PATRIC" id="fig|1035195.3.peg.1389"/>
<protein>
    <recommendedName>
        <fullName evidence="1">Aminoglycoside phosphotransferase domain-containing protein</fullName>
    </recommendedName>
</protein>
<gene>
    <name evidence="2" type="ORF">HMPREF9997_01541</name>
</gene>
<dbReference type="eggNOG" id="COG2334">
    <property type="taxonomic scope" value="Bacteria"/>
</dbReference>
<dbReference type="Proteomes" id="UP000010445">
    <property type="component" value="Unassembled WGS sequence"/>
</dbReference>
<dbReference type="STRING" id="1035195.HMPREF9997_01541"/>
<dbReference type="InterPro" id="IPR011009">
    <property type="entry name" value="Kinase-like_dom_sf"/>
</dbReference>
<dbReference type="Gene3D" id="3.90.1200.10">
    <property type="match status" value="1"/>
</dbReference>
<dbReference type="AlphaFoldDB" id="L1MHE4"/>
<evidence type="ECO:0000313" key="3">
    <source>
        <dbReference type="Proteomes" id="UP000010445"/>
    </source>
</evidence>
<reference evidence="2 3" key="1">
    <citation type="submission" date="2012-05" db="EMBL/GenBank/DDBJ databases">
        <authorList>
            <person name="Weinstock G."/>
            <person name="Sodergren E."/>
            <person name="Lobos E.A."/>
            <person name="Fulton L."/>
            <person name="Fulton R."/>
            <person name="Courtney L."/>
            <person name="Fronick C."/>
            <person name="O'Laughlin M."/>
            <person name="Godfrey J."/>
            <person name="Wilson R.M."/>
            <person name="Miner T."/>
            <person name="Farmer C."/>
            <person name="Delehaunty K."/>
            <person name="Cordes M."/>
            <person name="Minx P."/>
            <person name="Tomlinson C."/>
            <person name="Chen J."/>
            <person name="Wollam A."/>
            <person name="Pepin K.H."/>
            <person name="Bhonagiri V."/>
            <person name="Zhang X."/>
            <person name="Suruliraj S."/>
            <person name="Warren W."/>
            <person name="Mitreva M."/>
            <person name="Mardis E.R."/>
            <person name="Wilson R.K."/>
        </authorList>
    </citation>
    <scope>NUCLEOTIDE SEQUENCE [LARGE SCALE GENOMIC DNA]</scope>
    <source>
        <strain evidence="2 3">F0235</strain>
    </source>
</reference>
<organism evidence="2 3">
    <name type="scientific">Corynebacterium durum F0235</name>
    <dbReference type="NCBI Taxonomy" id="1035195"/>
    <lineage>
        <taxon>Bacteria</taxon>
        <taxon>Bacillati</taxon>
        <taxon>Actinomycetota</taxon>
        <taxon>Actinomycetes</taxon>
        <taxon>Mycobacteriales</taxon>
        <taxon>Corynebacteriaceae</taxon>
        <taxon>Corynebacterium</taxon>
    </lineage>
</organism>
<dbReference type="Pfam" id="PF01636">
    <property type="entry name" value="APH"/>
    <property type="match status" value="1"/>
</dbReference>
<dbReference type="HOGENOM" id="CLU_648352_0_0_11"/>
<dbReference type="OrthoDB" id="581471at2"/>